<evidence type="ECO:0000256" key="3">
    <source>
        <dbReference type="ARBA" id="ARBA00022737"/>
    </source>
</evidence>
<reference evidence="8 9" key="1">
    <citation type="submission" date="2020-11" db="EMBL/GenBank/DDBJ databases">
        <authorList>
            <person name="Wallbank WR R."/>
            <person name="Pardo Diaz C."/>
            <person name="Kozak K."/>
            <person name="Martin S."/>
            <person name="Jiggins C."/>
            <person name="Moest M."/>
            <person name="Warren A I."/>
            <person name="Generalovic N T."/>
            <person name="Byers J.R.P. K."/>
            <person name="Montejo-Kovacevich G."/>
            <person name="Yen C E."/>
        </authorList>
    </citation>
    <scope>NUCLEOTIDE SEQUENCE [LARGE SCALE GENOMIC DNA]</scope>
</reference>
<protein>
    <recommendedName>
        <fullName evidence="10">Nucleolar protein 10</fullName>
    </recommendedName>
</protein>
<gene>
    <name evidence="8" type="ORF">HERILL_LOCUS8702</name>
</gene>
<keyword evidence="4" id="KW-0539">Nucleus</keyword>
<evidence type="ECO:0000256" key="1">
    <source>
        <dbReference type="ARBA" id="ARBA00004604"/>
    </source>
</evidence>
<evidence type="ECO:0000259" key="7">
    <source>
        <dbReference type="Pfam" id="PF23097"/>
    </source>
</evidence>
<accession>A0A7R8URW6</accession>
<dbReference type="GO" id="GO:0032040">
    <property type="term" value="C:small-subunit processome"/>
    <property type="evidence" value="ECO:0007669"/>
    <property type="project" value="TreeGrafter"/>
</dbReference>
<name>A0A7R8URW6_HERIL</name>
<feature type="compositionally biased region" description="Basic and acidic residues" evidence="5">
    <location>
        <begin position="264"/>
        <end position="284"/>
    </location>
</feature>
<feature type="compositionally biased region" description="Acidic residues" evidence="5">
    <location>
        <begin position="229"/>
        <end position="240"/>
    </location>
</feature>
<dbReference type="GO" id="GO:0000462">
    <property type="term" value="P:maturation of SSU-rRNA from tricistronic rRNA transcript (SSU-rRNA, 5.8S rRNA, LSU-rRNA)"/>
    <property type="evidence" value="ECO:0007669"/>
    <property type="project" value="TreeGrafter"/>
</dbReference>
<evidence type="ECO:0000313" key="8">
    <source>
        <dbReference type="EMBL" id="CAD7085887.1"/>
    </source>
</evidence>
<feature type="domain" description="NUC153" evidence="6">
    <location>
        <begin position="173"/>
        <end position="200"/>
    </location>
</feature>
<evidence type="ECO:0000256" key="2">
    <source>
        <dbReference type="ARBA" id="ARBA00022574"/>
    </source>
</evidence>
<evidence type="ECO:0000256" key="5">
    <source>
        <dbReference type="SAM" id="MobiDB-lite"/>
    </source>
</evidence>
<dbReference type="Pfam" id="PF08159">
    <property type="entry name" value="NUC153"/>
    <property type="match status" value="1"/>
</dbReference>
<dbReference type="InterPro" id="IPR040382">
    <property type="entry name" value="NOL10/Enp2"/>
</dbReference>
<comment type="subcellular location">
    <subcellularLocation>
        <location evidence="1">Nucleus</location>
        <location evidence="1">Nucleolus</location>
    </subcellularLocation>
</comment>
<feature type="compositionally biased region" description="Basic and acidic residues" evidence="5">
    <location>
        <begin position="241"/>
        <end position="250"/>
    </location>
</feature>
<keyword evidence="2" id="KW-0853">WD repeat</keyword>
<dbReference type="GO" id="GO:0030686">
    <property type="term" value="C:90S preribosome"/>
    <property type="evidence" value="ECO:0007669"/>
    <property type="project" value="TreeGrafter"/>
</dbReference>
<dbReference type="Pfam" id="PF23097">
    <property type="entry name" value="NOL10_2nd"/>
    <property type="match status" value="1"/>
</dbReference>
<keyword evidence="3" id="KW-0677">Repeat</keyword>
<evidence type="ECO:0000256" key="4">
    <source>
        <dbReference type="ARBA" id="ARBA00023242"/>
    </source>
</evidence>
<dbReference type="PANTHER" id="PTHR14927">
    <property type="entry name" value="NUCLEOLAR PROTEIN 10"/>
    <property type="match status" value="1"/>
</dbReference>
<organism evidence="8 9">
    <name type="scientific">Hermetia illucens</name>
    <name type="common">Black soldier fly</name>
    <dbReference type="NCBI Taxonomy" id="343691"/>
    <lineage>
        <taxon>Eukaryota</taxon>
        <taxon>Metazoa</taxon>
        <taxon>Ecdysozoa</taxon>
        <taxon>Arthropoda</taxon>
        <taxon>Hexapoda</taxon>
        <taxon>Insecta</taxon>
        <taxon>Pterygota</taxon>
        <taxon>Neoptera</taxon>
        <taxon>Endopterygota</taxon>
        <taxon>Diptera</taxon>
        <taxon>Brachycera</taxon>
        <taxon>Stratiomyomorpha</taxon>
        <taxon>Stratiomyidae</taxon>
        <taxon>Hermetiinae</taxon>
        <taxon>Hermetia</taxon>
    </lineage>
</organism>
<dbReference type="Proteomes" id="UP000594454">
    <property type="component" value="Chromosome 3"/>
</dbReference>
<dbReference type="EMBL" id="LR899011">
    <property type="protein sequence ID" value="CAD7085887.1"/>
    <property type="molecule type" value="Genomic_DNA"/>
</dbReference>
<dbReference type="InParanoid" id="A0A7R8URW6"/>
<evidence type="ECO:0000259" key="6">
    <source>
        <dbReference type="Pfam" id="PF08159"/>
    </source>
</evidence>
<sequence length="396" mass="46248">MMLRKRSLSLTLGCDLNHFTSARVFLASPLSSEVLVLLLLFDLATLQQLVDPLSKCILGKAVEHIYDDYQFVTKKELEELNLDNLIGTNLLRAYMHGYFIDVRLYNKAKAAAEPFAFEKYRKEKIRQQIEAQRPSRLQLNSDLPKVNQELALKIISEQDSSKKPKNAPNLLEDSRFKTMFENPDFAIDKNAAEFKMLAPVLKRLDKSKLKEVKRRIEVDRVKQLHAEEDQQPESSDDDDLFHDGNTSEKSDESDEPSSDDEDVREFAREMKKTYKQVKRDREDRDREEEELEREKEENGTSSTKMIELDHLRELKMGGLRKKSSKVSLKDRVEKELASEQFVADKGSYGNRSMTFDTKPLTKDMKKREYEMKKHREERKQLLRPVSSLPLKKLRIK</sequence>
<proteinExistence type="predicted"/>
<feature type="domain" description="Nucleolar protein 10-like second" evidence="7">
    <location>
        <begin position="65"/>
        <end position="112"/>
    </location>
</feature>
<dbReference type="InterPro" id="IPR012580">
    <property type="entry name" value="NUC153"/>
</dbReference>
<dbReference type="InterPro" id="IPR056550">
    <property type="entry name" value="NOL10_2nd"/>
</dbReference>
<dbReference type="OrthoDB" id="273340at2759"/>
<keyword evidence="9" id="KW-1185">Reference proteome</keyword>
<dbReference type="PANTHER" id="PTHR14927:SF0">
    <property type="entry name" value="NUCLEOLAR PROTEIN 10"/>
    <property type="match status" value="1"/>
</dbReference>
<dbReference type="AlphaFoldDB" id="A0A7R8URW6"/>
<feature type="compositionally biased region" description="Acidic residues" evidence="5">
    <location>
        <begin position="251"/>
        <end position="263"/>
    </location>
</feature>
<feature type="region of interest" description="Disordered" evidence="5">
    <location>
        <begin position="223"/>
        <end position="308"/>
    </location>
</feature>
<evidence type="ECO:0000313" key="9">
    <source>
        <dbReference type="Proteomes" id="UP000594454"/>
    </source>
</evidence>
<evidence type="ECO:0008006" key="10">
    <source>
        <dbReference type="Google" id="ProtNLM"/>
    </source>
</evidence>